<organism evidence="1 2">
    <name type="scientific">Albula glossodonta</name>
    <name type="common">roundjaw bonefish</name>
    <dbReference type="NCBI Taxonomy" id="121402"/>
    <lineage>
        <taxon>Eukaryota</taxon>
        <taxon>Metazoa</taxon>
        <taxon>Chordata</taxon>
        <taxon>Craniata</taxon>
        <taxon>Vertebrata</taxon>
        <taxon>Euteleostomi</taxon>
        <taxon>Actinopterygii</taxon>
        <taxon>Neopterygii</taxon>
        <taxon>Teleostei</taxon>
        <taxon>Albuliformes</taxon>
        <taxon>Albulidae</taxon>
        <taxon>Albula</taxon>
    </lineage>
</organism>
<dbReference type="EMBL" id="JAFBMS010000019">
    <property type="protein sequence ID" value="KAG9344698.1"/>
    <property type="molecule type" value="Genomic_DNA"/>
</dbReference>
<gene>
    <name evidence="1" type="ORF">JZ751_010384</name>
</gene>
<reference evidence="1" key="1">
    <citation type="thesis" date="2021" institute="BYU ScholarsArchive" country="Provo, UT, USA">
        <title>Applications of and Algorithms for Genome Assembly and Genomic Analyses with an Emphasis on Marine Teleosts.</title>
        <authorList>
            <person name="Pickett B.D."/>
        </authorList>
    </citation>
    <scope>NUCLEOTIDE SEQUENCE</scope>
    <source>
        <strain evidence="1">HI-2016</strain>
    </source>
</reference>
<comment type="caution">
    <text evidence="1">The sequence shown here is derived from an EMBL/GenBank/DDBJ whole genome shotgun (WGS) entry which is preliminary data.</text>
</comment>
<sequence length="83" mass="9507">MELHAVGKRLWTLCSGATPTPKWTRKQEKLLQILRSQEKQDGRRRKKGKKNSIYFPWISQISGQLCVIDMQSTGTNSSLDGFL</sequence>
<evidence type="ECO:0000313" key="1">
    <source>
        <dbReference type="EMBL" id="KAG9344698.1"/>
    </source>
</evidence>
<name>A0A8T2P545_9TELE</name>
<protein>
    <submittedName>
        <fullName evidence="1">Uncharacterized protein</fullName>
    </submittedName>
</protein>
<dbReference type="AlphaFoldDB" id="A0A8T2P545"/>
<proteinExistence type="predicted"/>
<keyword evidence="2" id="KW-1185">Reference proteome</keyword>
<feature type="non-terminal residue" evidence="1">
    <location>
        <position position="83"/>
    </location>
</feature>
<accession>A0A8T2P545</accession>
<dbReference type="Proteomes" id="UP000824540">
    <property type="component" value="Unassembled WGS sequence"/>
</dbReference>
<evidence type="ECO:0000313" key="2">
    <source>
        <dbReference type="Proteomes" id="UP000824540"/>
    </source>
</evidence>